<evidence type="ECO:0000313" key="1">
    <source>
        <dbReference type="EMBL" id="KAJ8433129.1"/>
    </source>
</evidence>
<comment type="caution">
    <text evidence="1">The sequence shown here is derived from an EMBL/GenBank/DDBJ whole genome shotgun (WGS) entry which is preliminary data.</text>
</comment>
<dbReference type="Proteomes" id="UP001153076">
    <property type="component" value="Unassembled WGS sequence"/>
</dbReference>
<reference evidence="1" key="1">
    <citation type="submission" date="2022-04" db="EMBL/GenBank/DDBJ databases">
        <title>Carnegiea gigantea Genome sequencing and assembly v2.</title>
        <authorList>
            <person name="Copetti D."/>
            <person name="Sanderson M.J."/>
            <person name="Burquez A."/>
            <person name="Wojciechowski M.F."/>
        </authorList>
    </citation>
    <scope>NUCLEOTIDE SEQUENCE</scope>
    <source>
        <strain evidence="1">SGP5-SGP5p</strain>
        <tissue evidence="1">Aerial part</tissue>
    </source>
</reference>
<organism evidence="1 2">
    <name type="scientific">Carnegiea gigantea</name>
    <dbReference type="NCBI Taxonomy" id="171969"/>
    <lineage>
        <taxon>Eukaryota</taxon>
        <taxon>Viridiplantae</taxon>
        <taxon>Streptophyta</taxon>
        <taxon>Embryophyta</taxon>
        <taxon>Tracheophyta</taxon>
        <taxon>Spermatophyta</taxon>
        <taxon>Magnoliopsida</taxon>
        <taxon>eudicotyledons</taxon>
        <taxon>Gunneridae</taxon>
        <taxon>Pentapetalae</taxon>
        <taxon>Caryophyllales</taxon>
        <taxon>Cactineae</taxon>
        <taxon>Cactaceae</taxon>
        <taxon>Cactoideae</taxon>
        <taxon>Echinocereeae</taxon>
        <taxon>Carnegiea</taxon>
    </lineage>
</organism>
<proteinExistence type="predicted"/>
<keyword evidence="2" id="KW-1185">Reference proteome</keyword>
<name>A0A9Q1JXY2_9CARY</name>
<dbReference type="EMBL" id="JAKOGI010000558">
    <property type="protein sequence ID" value="KAJ8433129.1"/>
    <property type="molecule type" value="Genomic_DNA"/>
</dbReference>
<accession>A0A9Q1JXY2</accession>
<evidence type="ECO:0000313" key="2">
    <source>
        <dbReference type="Proteomes" id="UP001153076"/>
    </source>
</evidence>
<sequence length="215" mass="24369">MVAPGMKRACQRFQFFCNKPISIHEKLDVPFFTTEKLGFFEKLLKDNCLGLLNLGDVVYLRLVRLFYVNLETKSTPKSVFFVSLVKSVTITLSRCVLESIFALKFVDTAPSNLTRKHTKDLCLTEFACPHKIADYKRQNKAPPLKKDHADLCNQLDHIQLEMGLMNKKIDVLFRLTSLLHRGAQLAVPFQTTDVVHATPSTEQIIQSTSSAPHFG</sequence>
<dbReference type="AlphaFoldDB" id="A0A9Q1JXY2"/>
<gene>
    <name evidence="1" type="ORF">Cgig2_004867</name>
</gene>
<protein>
    <submittedName>
        <fullName evidence="1">Uncharacterized protein</fullName>
    </submittedName>
</protein>